<dbReference type="InterPro" id="IPR036020">
    <property type="entry name" value="WW_dom_sf"/>
</dbReference>
<evidence type="ECO:0000256" key="14">
    <source>
        <dbReference type="SAM" id="MobiDB-lite"/>
    </source>
</evidence>
<feature type="compositionally biased region" description="Low complexity" evidence="14">
    <location>
        <begin position="641"/>
        <end position="656"/>
    </location>
</feature>
<dbReference type="InterPro" id="IPR050774">
    <property type="entry name" value="KCMF1/Dystrophin"/>
</dbReference>
<reference evidence="17" key="1">
    <citation type="journal article" date="2023" name="Mol. Biol. Evol.">
        <title>Third-Generation Sequencing Reveals the Adaptive Role of the Epigenome in Three Deep-Sea Polychaetes.</title>
        <authorList>
            <person name="Perez M."/>
            <person name="Aroh O."/>
            <person name="Sun Y."/>
            <person name="Lan Y."/>
            <person name="Juniper S.K."/>
            <person name="Young C.R."/>
            <person name="Angers B."/>
            <person name="Qian P.Y."/>
        </authorList>
    </citation>
    <scope>NUCLEOTIDE SEQUENCE</scope>
    <source>
        <strain evidence="17">R07B-5</strain>
    </source>
</reference>
<evidence type="ECO:0000313" key="17">
    <source>
        <dbReference type="EMBL" id="KAK2181700.1"/>
    </source>
</evidence>
<dbReference type="SMART" id="SM00150">
    <property type="entry name" value="SPEC"/>
    <property type="match status" value="2"/>
</dbReference>
<dbReference type="Pfam" id="PF09069">
    <property type="entry name" value="EF-hand_3"/>
    <property type="match status" value="1"/>
</dbReference>
<dbReference type="EMBL" id="JAODUO010000385">
    <property type="protein sequence ID" value="KAK2181700.1"/>
    <property type="molecule type" value="Genomic_DNA"/>
</dbReference>
<dbReference type="Gene3D" id="2.20.70.10">
    <property type="match status" value="1"/>
</dbReference>
<dbReference type="GO" id="GO:0008270">
    <property type="term" value="F:zinc ion binding"/>
    <property type="evidence" value="ECO:0007669"/>
    <property type="project" value="UniProtKB-KW"/>
</dbReference>
<accession>A0AAD9L2C2</accession>
<feature type="coiled-coil region" evidence="13">
    <location>
        <begin position="780"/>
        <end position="814"/>
    </location>
</feature>
<evidence type="ECO:0000256" key="12">
    <source>
        <dbReference type="PROSITE-ProRule" id="PRU00228"/>
    </source>
</evidence>
<dbReference type="Proteomes" id="UP001209878">
    <property type="component" value="Unassembled WGS sequence"/>
</dbReference>
<evidence type="ECO:0000256" key="6">
    <source>
        <dbReference type="ARBA" id="ARBA00022771"/>
    </source>
</evidence>
<feature type="coiled-coil region" evidence="13">
    <location>
        <begin position="716"/>
        <end position="753"/>
    </location>
</feature>
<organism evidence="17 18">
    <name type="scientific">Ridgeia piscesae</name>
    <name type="common">Tubeworm</name>
    <dbReference type="NCBI Taxonomy" id="27915"/>
    <lineage>
        <taxon>Eukaryota</taxon>
        <taxon>Metazoa</taxon>
        <taxon>Spiralia</taxon>
        <taxon>Lophotrochozoa</taxon>
        <taxon>Annelida</taxon>
        <taxon>Polychaeta</taxon>
        <taxon>Sedentaria</taxon>
        <taxon>Canalipalpata</taxon>
        <taxon>Sabellida</taxon>
        <taxon>Siboglinidae</taxon>
        <taxon>Ridgeia</taxon>
    </lineage>
</organism>
<keyword evidence="6 12" id="KW-0863">Zinc-finger</keyword>
<gene>
    <name evidence="17" type="ORF">NP493_384g05004</name>
</gene>
<dbReference type="CDD" id="cd02334">
    <property type="entry name" value="ZZ_dystrophin"/>
    <property type="match status" value="1"/>
</dbReference>
<comment type="subcellular location">
    <subcellularLocation>
        <location evidence="2">Cell membrane</location>
        <location evidence="2">Sarcolemma</location>
        <topology evidence="2">Peripheral membrane protein</topology>
        <orientation evidence="2">Cytoplasmic side</orientation>
    </subcellularLocation>
    <subcellularLocation>
        <location evidence="1">Cytoplasm</location>
        <location evidence="1">Cytoskeleton</location>
    </subcellularLocation>
</comment>
<dbReference type="SMART" id="SM00456">
    <property type="entry name" value="WW"/>
    <property type="match status" value="1"/>
</dbReference>
<dbReference type="CDD" id="cd00176">
    <property type="entry name" value="SPEC"/>
    <property type="match status" value="1"/>
</dbReference>
<evidence type="ECO:0000256" key="10">
    <source>
        <dbReference type="ARBA" id="ARBA00023203"/>
    </source>
</evidence>
<keyword evidence="10" id="KW-0009">Actin-binding</keyword>
<dbReference type="Pfam" id="PF00569">
    <property type="entry name" value="ZZ"/>
    <property type="match status" value="1"/>
</dbReference>
<evidence type="ECO:0000256" key="8">
    <source>
        <dbReference type="ARBA" id="ARBA00022837"/>
    </source>
</evidence>
<evidence type="ECO:0000256" key="7">
    <source>
        <dbReference type="ARBA" id="ARBA00022833"/>
    </source>
</evidence>
<dbReference type="PROSITE" id="PS01357">
    <property type="entry name" value="ZF_ZZ_1"/>
    <property type="match status" value="1"/>
</dbReference>
<evidence type="ECO:0000256" key="9">
    <source>
        <dbReference type="ARBA" id="ARBA00023136"/>
    </source>
</evidence>
<keyword evidence="11" id="KW-0206">Cytoskeleton</keyword>
<dbReference type="Pfam" id="PF09068">
    <property type="entry name" value="EF-hand_2"/>
    <property type="match status" value="1"/>
</dbReference>
<evidence type="ECO:0000256" key="3">
    <source>
        <dbReference type="ARBA" id="ARBA00022475"/>
    </source>
</evidence>
<feature type="domain" description="ZZ-type" evidence="16">
    <location>
        <begin position="533"/>
        <end position="589"/>
    </location>
</feature>
<evidence type="ECO:0008006" key="19">
    <source>
        <dbReference type="Google" id="ProtNLM"/>
    </source>
</evidence>
<dbReference type="InterPro" id="IPR000433">
    <property type="entry name" value="Znf_ZZ"/>
</dbReference>
<keyword evidence="18" id="KW-1185">Reference proteome</keyword>
<evidence type="ECO:0000256" key="13">
    <source>
        <dbReference type="SAM" id="Coils"/>
    </source>
</evidence>
<evidence type="ECO:0000313" key="18">
    <source>
        <dbReference type="Proteomes" id="UP001209878"/>
    </source>
</evidence>
<dbReference type="PANTHER" id="PTHR12268">
    <property type="entry name" value="E3 UBIQUITIN-PROTEIN LIGASE KCMF1"/>
    <property type="match status" value="1"/>
</dbReference>
<keyword evidence="13" id="KW-0175">Coiled coil</keyword>
<dbReference type="SMART" id="SM00291">
    <property type="entry name" value="ZnF_ZZ"/>
    <property type="match status" value="1"/>
</dbReference>
<dbReference type="SUPFAM" id="SSF47473">
    <property type="entry name" value="EF-hand"/>
    <property type="match status" value="2"/>
</dbReference>
<keyword evidence="4" id="KW-0963">Cytoplasm</keyword>
<dbReference type="PROSITE" id="PS50020">
    <property type="entry name" value="WW_DOMAIN_2"/>
    <property type="match status" value="1"/>
</dbReference>
<feature type="region of interest" description="Disordered" evidence="14">
    <location>
        <begin position="847"/>
        <end position="875"/>
    </location>
</feature>
<dbReference type="InterPro" id="IPR015154">
    <property type="entry name" value="EF-hand_dom_typ2"/>
</dbReference>
<evidence type="ECO:0000259" key="15">
    <source>
        <dbReference type="PROSITE" id="PS50020"/>
    </source>
</evidence>
<feature type="coiled-coil region" evidence="13">
    <location>
        <begin position="13"/>
        <end position="74"/>
    </location>
</feature>
<dbReference type="Gene3D" id="1.20.58.60">
    <property type="match status" value="2"/>
</dbReference>
<dbReference type="InterPro" id="IPR018159">
    <property type="entry name" value="Spectrin/alpha-actinin"/>
</dbReference>
<keyword evidence="8" id="KW-0106">Calcium</keyword>
<protein>
    <recommendedName>
        <fullName evidence="19">Dystrophin</fullName>
    </recommendedName>
</protein>
<dbReference type="GO" id="GO:0016010">
    <property type="term" value="C:dystrophin-associated glycoprotein complex"/>
    <property type="evidence" value="ECO:0007669"/>
    <property type="project" value="UniProtKB-ARBA"/>
</dbReference>
<keyword evidence="7" id="KW-0862">Zinc</keyword>
<dbReference type="Gene3D" id="3.30.60.90">
    <property type="match status" value="1"/>
</dbReference>
<keyword evidence="3" id="KW-1003">Cell membrane</keyword>
<dbReference type="FunFam" id="3.30.60.90:FF:000001">
    <property type="entry name" value="Dystrophin isoform 2"/>
    <property type="match status" value="1"/>
</dbReference>
<feature type="coiled-coil region" evidence="13">
    <location>
        <begin position="238"/>
        <end position="265"/>
    </location>
</feature>
<evidence type="ECO:0000256" key="5">
    <source>
        <dbReference type="ARBA" id="ARBA00022723"/>
    </source>
</evidence>
<keyword evidence="5" id="KW-0479">Metal-binding</keyword>
<proteinExistence type="predicted"/>
<dbReference type="FunFam" id="2.20.70.10:FF:000004">
    <property type="entry name" value="dystrophin isoform X1"/>
    <property type="match status" value="1"/>
</dbReference>
<dbReference type="AlphaFoldDB" id="A0AAD9L2C2"/>
<dbReference type="Gene3D" id="1.10.238.10">
    <property type="entry name" value="EF-hand"/>
    <property type="match status" value="2"/>
</dbReference>
<evidence type="ECO:0000256" key="4">
    <source>
        <dbReference type="ARBA" id="ARBA00022490"/>
    </source>
</evidence>
<dbReference type="GO" id="GO:0099536">
    <property type="term" value="P:synaptic signaling"/>
    <property type="evidence" value="ECO:0007669"/>
    <property type="project" value="TreeGrafter"/>
</dbReference>
<dbReference type="InterPro" id="IPR011992">
    <property type="entry name" value="EF-hand-dom_pair"/>
</dbReference>
<dbReference type="CDD" id="cd16242">
    <property type="entry name" value="EFh_DMD_like"/>
    <property type="match status" value="1"/>
</dbReference>
<dbReference type="GO" id="GO:0042383">
    <property type="term" value="C:sarcolemma"/>
    <property type="evidence" value="ECO:0007669"/>
    <property type="project" value="UniProtKB-SubCell"/>
</dbReference>
<dbReference type="CDD" id="cd00201">
    <property type="entry name" value="WW"/>
    <property type="match status" value="1"/>
</dbReference>
<dbReference type="InterPro" id="IPR001202">
    <property type="entry name" value="WW_dom"/>
</dbReference>
<dbReference type="GO" id="GO:0005856">
    <property type="term" value="C:cytoskeleton"/>
    <property type="evidence" value="ECO:0007669"/>
    <property type="project" value="UniProtKB-SubCell"/>
</dbReference>
<sequence>MQRRSHIYLSATRSRLETNAEQWSQLLKTLSELIDWITKRGKEIQVERPVGGDLNSVRQQNENHQVIRNQLEEKRPLVEHSLETGRMYLRAEGLEDRRPSTDSGDEESDTSNVELTPEQEARHIIKKIRRHVLLLNHQWAEVNQSSNEWQQQIDETLEKMVMFHAAMDDMQQLLTEAEREKAKWQPVGDVLLEALQTEIDKVKGLQQRSAPLQGHVDNVNDGANEFQEMNVVLSHINVNRLEDLNNRWKALETSLEERLTQLQDALRDFGPNSQHLLSASVEHPWERAISNNKVPYYINHTMETTHWDHPEMARLLKSLADLNEVRFSAYRTGMKLRMLQKKLCLDLLGMNNAIDAFDQHNLRGQNDKLMDVIEIINCVTTMYEGVAEDHPNLVNVPLCVDLVLNWLLNVYDPVRGGHIRVLSYKVGIILMCKAHLEDKYRFIFRLIADANGFVDQRKLGLLLHDCMQIPKQLSEVAAFGGSNIEPSVRSCFEKAGGQTDIQATHFLDWLKMEPQSMVWLPVMHRVAAAETAKHQSKCNICKQYPIVGLRYRCLRCFNFDMCQNCFFSGRKAKGHKLTHPMQEYCTTTTSGEDVRDMTRVFKNKFHSKRYFKKHPRVGYLPVQTVLEGDTLERPTAPAPSPASSQSHPQPQHHSSTLEMHSRLELYANRLAEVEQQRPHHSEPDLNDEHHLIAQYCHSLNGDSAPPTLRSPLQIMMSIETEQRSDLEAMIKDLEEENKNLQAEYDMLKQAKEEQPTEEEEDVENKDAEMIAEAKLLRQHKGRLEARMHILEDHNRQLELQLQRLRQLLEQPEGESRVICMTTSQTTTPGMSTSSSQNSLTPMIGTQPRHGTALAPPPPINGHADGKEPVQSAGDDSHELEEVMREINDSFPIESPKGANNVGNLFQMAGQVSRAVGTLVTVMTDDEGSGSDSEPSPPRQQ</sequence>
<feature type="domain" description="WW" evidence="15">
    <location>
        <begin position="279"/>
        <end position="312"/>
    </location>
</feature>
<evidence type="ECO:0000256" key="11">
    <source>
        <dbReference type="ARBA" id="ARBA00023212"/>
    </source>
</evidence>
<comment type="caution">
    <text evidence="17">The sequence shown here is derived from an EMBL/GenBank/DDBJ whole genome shotgun (WGS) entry which is preliminary data.</text>
</comment>
<dbReference type="Pfam" id="PF00435">
    <property type="entry name" value="Spectrin"/>
    <property type="match status" value="1"/>
</dbReference>
<dbReference type="SUPFAM" id="SSF57850">
    <property type="entry name" value="RING/U-box"/>
    <property type="match status" value="1"/>
</dbReference>
<dbReference type="InterPro" id="IPR015153">
    <property type="entry name" value="EF-hand_dom_typ1"/>
</dbReference>
<feature type="region of interest" description="Disordered" evidence="14">
    <location>
        <begin position="631"/>
        <end position="656"/>
    </location>
</feature>
<dbReference type="PANTHER" id="PTHR12268:SF14">
    <property type="entry name" value="DYSTROPHIN-1"/>
    <property type="match status" value="1"/>
</dbReference>
<name>A0AAD9L2C2_RIDPI</name>
<evidence type="ECO:0000256" key="1">
    <source>
        <dbReference type="ARBA" id="ARBA00004245"/>
    </source>
</evidence>
<dbReference type="InterPro" id="IPR043145">
    <property type="entry name" value="Znf_ZZ_sf"/>
</dbReference>
<dbReference type="SUPFAM" id="SSF46966">
    <property type="entry name" value="Spectrin repeat"/>
    <property type="match status" value="2"/>
</dbReference>
<evidence type="ECO:0000259" key="16">
    <source>
        <dbReference type="PROSITE" id="PS50135"/>
    </source>
</evidence>
<dbReference type="GO" id="GO:0005737">
    <property type="term" value="C:cytoplasm"/>
    <property type="evidence" value="ECO:0007669"/>
    <property type="project" value="UniProtKB-ARBA"/>
</dbReference>
<dbReference type="GO" id="GO:0045202">
    <property type="term" value="C:synapse"/>
    <property type="evidence" value="ECO:0007669"/>
    <property type="project" value="GOC"/>
</dbReference>
<dbReference type="SUPFAM" id="SSF51045">
    <property type="entry name" value="WW domain"/>
    <property type="match status" value="1"/>
</dbReference>
<dbReference type="InterPro" id="IPR002017">
    <property type="entry name" value="Spectrin_repeat"/>
</dbReference>
<dbReference type="GO" id="GO:0003779">
    <property type="term" value="F:actin binding"/>
    <property type="evidence" value="ECO:0007669"/>
    <property type="project" value="UniProtKB-KW"/>
</dbReference>
<evidence type="ECO:0000256" key="2">
    <source>
        <dbReference type="ARBA" id="ARBA00004278"/>
    </source>
</evidence>
<keyword evidence="9" id="KW-0472">Membrane</keyword>
<dbReference type="PROSITE" id="PS50135">
    <property type="entry name" value="ZF_ZZ_2"/>
    <property type="match status" value="1"/>
</dbReference>
<feature type="region of interest" description="Disordered" evidence="14">
    <location>
        <begin position="89"/>
        <end position="117"/>
    </location>
</feature>